<feature type="transmembrane region" description="Helical" evidence="12">
    <location>
        <begin position="142"/>
        <end position="163"/>
    </location>
</feature>
<dbReference type="EMBL" id="UYYA01000036">
    <property type="protein sequence ID" value="VDM51971.1"/>
    <property type="molecule type" value="Genomic_DNA"/>
</dbReference>
<evidence type="ECO:0000256" key="10">
    <source>
        <dbReference type="ARBA" id="ARBA00025631"/>
    </source>
</evidence>
<keyword evidence="9" id="KW-0966">Cell projection</keyword>
<evidence type="ECO:0000256" key="2">
    <source>
        <dbReference type="ARBA" id="ARBA00004141"/>
    </source>
</evidence>
<evidence type="ECO:0000256" key="6">
    <source>
        <dbReference type="ARBA" id="ARBA00022989"/>
    </source>
</evidence>
<comment type="similarity">
    <text evidence="3">Belongs to the TMEM237 family.</text>
</comment>
<keyword evidence="8 12" id="KW-0472">Membrane</keyword>
<evidence type="ECO:0000256" key="3">
    <source>
        <dbReference type="ARBA" id="ARBA00008783"/>
    </source>
</evidence>
<evidence type="ECO:0000256" key="1">
    <source>
        <dbReference type="ARBA" id="ARBA00004138"/>
    </source>
</evidence>
<feature type="compositionally biased region" description="Basic and acidic residues" evidence="11">
    <location>
        <begin position="1"/>
        <end position="15"/>
    </location>
</feature>
<dbReference type="GO" id="GO:0060271">
    <property type="term" value="P:cilium assembly"/>
    <property type="evidence" value="ECO:0007669"/>
    <property type="project" value="TreeGrafter"/>
</dbReference>
<gene>
    <name evidence="13" type="ORF">ACOC_LOCUS386</name>
</gene>
<evidence type="ECO:0000313" key="13">
    <source>
        <dbReference type="EMBL" id="VDM51971.1"/>
    </source>
</evidence>
<dbReference type="Proteomes" id="UP000267027">
    <property type="component" value="Unassembled WGS sequence"/>
</dbReference>
<keyword evidence="7" id="KW-0969">Cilium</keyword>
<feature type="transmembrane region" description="Helical" evidence="12">
    <location>
        <begin position="183"/>
        <end position="204"/>
    </location>
</feature>
<protein>
    <submittedName>
        <fullName evidence="15">YTH domain-containing protein</fullName>
    </submittedName>
</protein>
<dbReference type="GO" id="GO:0035869">
    <property type="term" value="C:ciliary transition zone"/>
    <property type="evidence" value="ECO:0007669"/>
    <property type="project" value="TreeGrafter"/>
</dbReference>
<evidence type="ECO:0000256" key="5">
    <source>
        <dbReference type="ARBA" id="ARBA00022794"/>
    </source>
</evidence>
<keyword evidence="5" id="KW-0970">Cilium biogenesis/degradation</keyword>
<reference evidence="15" key="1">
    <citation type="submission" date="2016-04" db="UniProtKB">
        <authorList>
            <consortium name="WormBaseParasite"/>
        </authorList>
    </citation>
    <scope>IDENTIFICATION</scope>
</reference>
<keyword evidence="4 12" id="KW-0812">Transmembrane</keyword>
<evidence type="ECO:0000256" key="7">
    <source>
        <dbReference type="ARBA" id="ARBA00023069"/>
    </source>
</evidence>
<evidence type="ECO:0000256" key="4">
    <source>
        <dbReference type="ARBA" id="ARBA00022692"/>
    </source>
</evidence>
<accession>A0A158PD89</accession>
<evidence type="ECO:0000313" key="14">
    <source>
        <dbReference type="Proteomes" id="UP000267027"/>
    </source>
</evidence>
<feature type="region of interest" description="Disordered" evidence="11">
    <location>
        <begin position="1"/>
        <end position="43"/>
    </location>
</feature>
<dbReference type="InterPro" id="IPR029409">
    <property type="entry name" value="TMEM237"/>
</dbReference>
<name>A0A158PD89_ANGCS</name>
<evidence type="ECO:0000256" key="12">
    <source>
        <dbReference type="SAM" id="Phobius"/>
    </source>
</evidence>
<evidence type="ECO:0000313" key="15">
    <source>
        <dbReference type="WBParaSite" id="ACOC_0000038501-mRNA-1"/>
    </source>
</evidence>
<organism evidence="15">
    <name type="scientific">Angiostrongylus costaricensis</name>
    <name type="common">Nematode worm</name>
    <dbReference type="NCBI Taxonomy" id="334426"/>
    <lineage>
        <taxon>Eukaryota</taxon>
        <taxon>Metazoa</taxon>
        <taxon>Ecdysozoa</taxon>
        <taxon>Nematoda</taxon>
        <taxon>Chromadorea</taxon>
        <taxon>Rhabditida</taxon>
        <taxon>Rhabditina</taxon>
        <taxon>Rhabditomorpha</taxon>
        <taxon>Strongyloidea</taxon>
        <taxon>Metastrongylidae</taxon>
        <taxon>Angiostrongylus</taxon>
    </lineage>
</organism>
<dbReference type="PANTHER" id="PTHR28388">
    <property type="entry name" value="TRANSMEMBRANE PROTEIN 237"/>
    <property type="match status" value="1"/>
</dbReference>
<reference evidence="13 14" key="2">
    <citation type="submission" date="2018-11" db="EMBL/GenBank/DDBJ databases">
        <authorList>
            <consortium name="Pathogen Informatics"/>
        </authorList>
    </citation>
    <scope>NUCLEOTIDE SEQUENCE [LARGE SCALE GENOMIC DNA]</scope>
    <source>
        <strain evidence="13 14">Costa Rica</strain>
    </source>
</reference>
<dbReference type="Pfam" id="PF15383">
    <property type="entry name" value="TMEM237"/>
    <property type="match status" value="1"/>
</dbReference>
<dbReference type="AlphaFoldDB" id="A0A158PD89"/>
<keyword evidence="6 12" id="KW-1133">Transmembrane helix</keyword>
<comment type="subcellular location">
    <subcellularLocation>
        <location evidence="1">Cell projection</location>
        <location evidence="1">Cilium</location>
    </subcellularLocation>
    <subcellularLocation>
        <location evidence="2">Membrane</location>
        <topology evidence="2">Multi-pass membrane protein</topology>
    </subcellularLocation>
</comment>
<evidence type="ECO:0000256" key="8">
    <source>
        <dbReference type="ARBA" id="ARBA00023136"/>
    </source>
</evidence>
<dbReference type="GO" id="GO:0016020">
    <property type="term" value="C:membrane"/>
    <property type="evidence" value="ECO:0007669"/>
    <property type="project" value="UniProtKB-SubCell"/>
</dbReference>
<comment type="function">
    <text evidence="10">Component of the transition zone in primary cilia. Required for ciliogenesis.</text>
</comment>
<keyword evidence="14" id="KW-1185">Reference proteome</keyword>
<dbReference type="OrthoDB" id="550113at2759"/>
<evidence type="ECO:0000256" key="11">
    <source>
        <dbReference type="SAM" id="MobiDB-lite"/>
    </source>
</evidence>
<sequence>MPVVQERQDAEEKTTYSRASTSRQGWAPAGRNMPDNGDEIEKETKDFQKQKRFEMLLSQSHQRKKQILKVFKPSRKTDSFVYVEKNGKFRAMRKNVFEQQQEMGRNEVQSETFSSLVDFISSKHPDVAVAISFQRNFHNISMIIQGFLSGFTVSEAVFAFNFANENTNSGEDIQESLLYSYRWISLPIHVVFLICFTIGCVAAIDRKMSHLPQNLYYIGASVAQQERSVPARVGFCWHYDQIVMCSVTPSRSE</sequence>
<evidence type="ECO:0000256" key="9">
    <source>
        <dbReference type="ARBA" id="ARBA00023273"/>
    </source>
</evidence>
<dbReference type="STRING" id="334426.A0A158PD89"/>
<dbReference type="WBParaSite" id="ACOC_0000038501-mRNA-1">
    <property type="protein sequence ID" value="ACOC_0000038501-mRNA-1"/>
    <property type="gene ID" value="ACOC_0000038501"/>
</dbReference>
<dbReference type="PANTHER" id="PTHR28388:SF1">
    <property type="entry name" value="TRANSMEMBRANE PROTEIN 237"/>
    <property type="match status" value="1"/>
</dbReference>
<proteinExistence type="inferred from homology"/>